<dbReference type="EMBL" id="GL349473">
    <property type="protein sequence ID" value="KNC52561.1"/>
    <property type="molecule type" value="Genomic_DNA"/>
</dbReference>
<evidence type="ECO:0000313" key="3">
    <source>
        <dbReference type="Proteomes" id="UP000054408"/>
    </source>
</evidence>
<protein>
    <submittedName>
        <fullName evidence="2">Uncharacterized protein</fullName>
    </submittedName>
</protein>
<feature type="region of interest" description="Disordered" evidence="1">
    <location>
        <begin position="235"/>
        <end position="269"/>
    </location>
</feature>
<keyword evidence="3" id="KW-1185">Reference proteome</keyword>
<feature type="region of interest" description="Disordered" evidence="1">
    <location>
        <begin position="77"/>
        <end position="100"/>
    </location>
</feature>
<dbReference type="GeneID" id="25566890"/>
<evidence type="ECO:0000313" key="2">
    <source>
        <dbReference type="EMBL" id="KNC52561.1"/>
    </source>
</evidence>
<name>A0A0L0DKK7_THETB</name>
<proteinExistence type="predicted"/>
<dbReference type="Proteomes" id="UP000054408">
    <property type="component" value="Unassembled WGS sequence"/>
</dbReference>
<evidence type="ECO:0000256" key="1">
    <source>
        <dbReference type="SAM" id="MobiDB-lite"/>
    </source>
</evidence>
<sequence length="269" mass="29989">MQKVQVLSESERRARRLQTRLERAELTAPEQTQAGKALDDELHKLTQNVRLFSMQMAEERALDAAIRDDAVRRRREARRVRREKDRMANTGAGGEEKARAGRALAKERARQRARDAKVAIGPHPLTRPILRTLADQDAIGRSAARARYASDQAAYALFLQTEAWRAPRPDEQEEAAVLAAKMKEAHITFELDEVVDDINLVAPIKGIDSDAVLDILDLQSSRAAQRLLLRLPTDGGSPLRSGLDPDRGWDAPLPPPPTILPPLTDDAER</sequence>
<organism evidence="2 3">
    <name type="scientific">Thecamonas trahens ATCC 50062</name>
    <dbReference type="NCBI Taxonomy" id="461836"/>
    <lineage>
        <taxon>Eukaryota</taxon>
        <taxon>Apusozoa</taxon>
        <taxon>Apusomonadida</taxon>
        <taxon>Apusomonadidae</taxon>
        <taxon>Thecamonas</taxon>
    </lineage>
</organism>
<gene>
    <name evidence="2" type="ORF">AMSG_08128</name>
</gene>
<dbReference type="RefSeq" id="XP_013755351.1">
    <property type="nucleotide sequence ID" value="XM_013899897.1"/>
</dbReference>
<dbReference type="AlphaFoldDB" id="A0A0L0DKK7"/>
<reference evidence="2 3" key="1">
    <citation type="submission" date="2010-05" db="EMBL/GenBank/DDBJ databases">
        <title>The Genome Sequence of Thecamonas trahens ATCC 50062.</title>
        <authorList>
            <consortium name="The Broad Institute Genome Sequencing Platform"/>
            <person name="Russ C."/>
            <person name="Cuomo C."/>
            <person name="Shea T."/>
            <person name="Young S.K."/>
            <person name="Zeng Q."/>
            <person name="Koehrsen M."/>
            <person name="Haas B."/>
            <person name="Borodovsky M."/>
            <person name="Guigo R."/>
            <person name="Alvarado L."/>
            <person name="Berlin A."/>
            <person name="Bochicchio J."/>
            <person name="Borenstein D."/>
            <person name="Chapman S."/>
            <person name="Chen Z."/>
            <person name="Freedman E."/>
            <person name="Gellesch M."/>
            <person name="Goldberg J."/>
            <person name="Griggs A."/>
            <person name="Gujja S."/>
            <person name="Heilman E."/>
            <person name="Heiman D."/>
            <person name="Hepburn T."/>
            <person name="Howarth C."/>
            <person name="Jen D."/>
            <person name="Larson L."/>
            <person name="Mehta T."/>
            <person name="Park D."/>
            <person name="Pearson M."/>
            <person name="Roberts A."/>
            <person name="Saif S."/>
            <person name="Shenoy N."/>
            <person name="Sisk P."/>
            <person name="Stolte C."/>
            <person name="Sykes S."/>
            <person name="Thomson T."/>
            <person name="Walk T."/>
            <person name="White J."/>
            <person name="Yandava C."/>
            <person name="Burger G."/>
            <person name="Gray M.W."/>
            <person name="Holland P.W.H."/>
            <person name="King N."/>
            <person name="Lang F.B.F."/>
            <person name="Roger A.J."/>
            <person name="Ruiz-Trillo I."/>
            <person name="Lander E."/>
            <person name="Nusbaum C."/>
        </authorList>
    </citation>
    <scope>NUCLEOTIDE SEQUENCE [LARGE SCALE GENOMIC DNA]</scope>
    <source>
        <strain evidence="2 3">ATCC 50062</strain>
    </source>
</reference>
<accession>A0A0L0DKK7</accession>